<dbReference type="REBASE" id="630068">
    <property type="entry name" value="S.Baq387II"/>
</dbReference>
<dbReference type="GO" id="GO:0004519">
    <property type="term" value="F:endonuclease activity"/>
    <property type="evidence" value="ECO:0007669"/>
    <property type="project" value="UniProtKB-KW"/>
</dbReference>
<dbReference type="RefSeq" id="WP_036015321.1">
    <property type="nucleotide sequence ID" value="NZ_CAADJA010000002.1"/>
</dbReference>
<comment type="similarity">
    <text evidence="1">Belongs to the type-I restriction system S methylase family.</text>
</comment>
<evidence type="ECO:0000256" key="3">
    <source>
        <dbReference type="ARBA" id="ARBA00023125"/>
    </source>
</evidence>
<keyword evidence="6" id="KW-0540">Nuclease</keyword>
<evidence type="ECO:0000256" key="4">
    <source>
        <dbReference type="SAM" id="Coils"/>
    </source>
</evidence>
<name>A0A2C6DDT9_9GAMM</name>
<reference evidence="6" key="1">
    <citation type="submission" date="2017-09" db="EMBL/GenBank/DDBJ databases">
        <title>FDA dAtabase for Regulatory Grade micrObial Sequences (FDA-ARGOS): Supporting development and validation of Infectious Disease Dx tests.</title>
        <authorList>
            <person name="Minogue T."/>
            <person name="Wolcott M."/>
            <person name="Wasieloski L."/>
            <person name="Aguilar W."/>
            <person name="Moore D."/>
            <person name="Tallon L.J."/>
            <person name="Sadzewicz L."/>
            <person name="Ott S."/>
            <person name="Zhao X."/>
            <person name="Nagaraj S."/>
            <person name="Vavikolanu K."/>
            <person name="Aluvathingal J."/>
            <person name="Nadendla S."/>
            <person name="Sichtig H."/>
        </authorList>
    </citation>
    <scope>NUCLEOTIDE SEQUENCE</scope>
    <source>
        <strain evidence="6">FDAARGOS_387</strain>
    </source>
</reference>
<evidence type="ECO:0000259" key="5">
    <source>
        <dbReference type="Pfam" id="PF01420"/>
    </source>
</evidence>
<dbReference type="Pfam" id="PF01420">
    <property type="entry name" value="Methylase_S"/>
    <property type="match status" value="2"/>
</dbReference>
<dbReference type="InterPro" id="IPR044946">
    <property type="entry name" value="Restrct_endonuc_typeI_TRD_sf"/>
</dbReference>
<accession>A0A2C6DDT9</accession>
<dbReference type="GO" id="GO:0003677">
    <property type="term" value="F:DNA binding"/>
    <property type="evidence" value="ECO:0007669"/>
    <property type="project" value="UniProtKB-KW"/>
</dbReference>
<dbReference type="Gene3D" id="1.10.287.1120">
    <property type="entry name" value="Bipartite methylase S protein"/>
    <property type="match status" value="1"/>
</dbReference>
<dbReference type="Proteomes" id="UP000224974">
    <property type="component" value="Unassembled WGS sequence"/>
</dbReference>
<evidence type="ECO:0000313" key="6">
    <source>
        <dbReference type="EMBL" id="PHI28468.1"/>
    </source>
</evidence>
<feature type="domain" description="Type I restriction modification DNA specificity" evidence="5">
    <location>
        <begin position="264"/>
        <end position="379"/>
    </location>
</feature>
<dbReference type="PANTHER" id="PTHR30408:SF12">
    <property type="entry name" value="TYPE I RESTRICTION ENZYME MJAVIII SPECIFICITY SUBUNIT"/>
    <property type="match status" value="1"/>
</dbReference>
<dbReference type="REBASE" id="421666">
    <property type="entry name" value="S.Baq12282ORF1312P"/>
</dbReference>
<dbReference type="AlphaFoldDB" id="A0A2C6DDT9"/>
<proteinExistence type="inferred from homology"/>
<feature type="coiled-coil region" evidence="4">
    <location>
        <begin position="362"/>
        <end position="389"/>
    </location>
</feature>
<dbReference type="InterPro" id="IPR052021">
    <property type="entry name" value="Type-I_RS_S_subunit"/>
</dbReference>
<dbReference type="EMBL" id="PDDX01000001">
    <property type="protein sequence ID" value="PHI28468.1"/>
    <property type="molecule type" value="Genomic_DNA"/>
</dbReference>
<keyword evidence="6" id="KW-0378">Hydrolase</keyword>
<evidence type="ECO:0000256" key="1">
    <source>
        <dbReference type="ARBA" id="ARBA00010923"/>
    </source>
</evidence>
<keyword evidence="6" id="KW-0255">Endonuclease</keyword>
<evidence type="ECO:0000256" key="2">
    <source>
        <dbReference type="ARBA" id="ARBA00022747"/>
    </source>
</evidence>
<evidence type="ECO:0000313" key="9">
    <source>
        <dbReference type="Proteomes" id="UP000373449"/>
    </source>
</evidence>
<evidence type="ECO:0000313" key="8">
    <source>
        <dbReference type="Proteomes" id="UP000224974"/>
    </source>
</evidence>
<evidence type="ECO:0000313" key="7">
    <source>
        <dbReference type="EMBL" id="VFS46404.1"/>
    </source>
</evidence>
<dbReference type="Gene3D" id="3.90.220.20">
    <property type="entry name" value="DNA methylase specificity domains"/>
    <property type="match status" value="2"/>
</dbReference>
<keyword evidence="2" id="KW-0680">Restriction system</keyword>
<keyword evidence="8" id="KW-1185">Reference proteome</keyword>
<keyword evidence="3" id="KW-0238">DNA-binding</keyword>
<dbReference type="GO" id="GO:0009307">
    <property type="term" value="P:DNA restriction-modification system"/>
    <property type="evidence" value="ECO:0007669"/>
    <property type="project" value="UniProtKB-KW"/>
</dbReference>
<protein>
    <submittedName>
        <fullName evidence="6">Restriction endonuclease subunit S</fullName>
    </submittedName>
    <submittedName>
        <fullName evidence="7">Type I restriction enzyme EcoKI specificity protein</fullName>
    </submittedName>
</protein>
<keyword evidence="4" id="KW-0175">Coiled coil</keyword>
<sequence>MSKVPAGWDIKPLEAIAKITSGGTPSRANLTFWNGNIPWVTTAEVHFNEIKDTNEKITKTGLDNSSAKVFPSGTLLMAMYGQGKTRGQVAKLGIDASTNQACAAILLLKGYSTDYYYLYLESQYENLRDMSNSGGQKNLSAGLIKSLLVPVPPLSEQTKIAQILSTWDKAIATTEQLISNSQQQKKALMQSLLTGKKRLPGFEGELRLYSFSDVSRIDKDNLNNKTLGSFSFKYISLSDVKVGVIAEKLECFTFENAPSRARRIIKEGDILLATVRPNLQGFARIEKQHEDMIASTGFSVLSPKELFCSDYIYHYLFSDSLTSQIDSLVVGSNYPAINSSDVANLQILCPDYNEQIKIAEVLDNCANVIETLQKKLAFLKQEKTALMQQLLTGKRRVKVEAA</sequence>
<dbReference type="InterPro" id="IPR000055">
    <property type="entry name" value="Restrct_endonuc_typeI_TRD"/>
</dbReference>
<dbReference type="EMBL" id="CAADJA010000002">
    <property type="protein sequence ID" value="VFS46404.1"/>
    <property type="molecule type" value="Genomic_DNA"/>
</dbReference>
<dbReference type="PANTHER" id="PTHR30408">
    <property type="entry name" value="TYPE-1 RESTRICTION ENZYME ECOKI SPECIFICITY PROTEIN"/>
    <property type="match status" value="1"/>
</dbReference>
<reference evidence="7 9" key="3">
    <citation type="submission" date="2019-03" db="EMBL/GenBank/DDBJ databases">
        <authorList>
            <consortium name="Pathogen Informatics"/>
        </authorList>
    </citation>
    <scope>NUCLEOTIDE SEQUENCE [LARGE SCALE GENOMIC DNA]</scope>
    <source>
        <strain evidence="7 9">NCTC12282</strain>
    </source>
</reference>
<dbReference type="Proteomes" id="UP000373449">
    <property type="component" value="Unassembled WGS sequence"/>
</dbReference>
<reference evidence="8" key="2">
    <citation type="submission" date="2017-09" db="EMBL/GenBank/DDBJ databases">
        <title>FDA dAtabase for Regulatory Grade micrObial Sequences (FDA-ARGOS): Supporting development and validation of Infectious Disease Dx tests.</title>
        <authorList>
            <person name="Minogue T."/>
            <person name="Wolcott M."/>
            <person name="Wasieloski L."/>
            <person name="Aguilar W."/>
            <person name="Moore D."/>
            <person name="Tallon L."/>
            <person name="Sadzewicz L."/>
            <person name="Ott S."/>
            <person name="Zhao X."/>
            <person name="Nagaraj S."/>
            <person name="Vavikolanu K."/>
            <person name="Aluvathingal J."/>
            <person name="Nadendla S."/>
            <person name="Sichtig H."/>
        </authorList>
    </citation>
    <scope>NUCLEOTIDE SEQUENCE [LARGE SCALE GENOMIC DNA]</scope>
    <source>
        <strain evidence="8">FDAARGOS_387</strain>
    </source>
</reference>
<dbReference type="CDD" id="cd17287">
    <property type="entry name" value="RMtype1_S_EcoN10ORF171P_TRD2-CR2_like"/>
    <property type="match status" value="1"/>
</dbReference>
<organism evidence="6 8">
    <name type="scientific">Budvicia aquatica</name>
    <dbReference type="NCBI Taxonomy" id="82979"/>
    <lineage>
        <taxon>Bacteria</taxon>
        <taxon>Pseudomonadati</taxon>
        <taxon>Pseudomonadota</taxon>
        <taxon>Gammaproteobacteria</taxon>
        <taxon>Enterobacterales</taxon>
        <taxon>Budviciaceae</taxon>
        <taxon>Budvicia</taxon>
    </lineage>
</organism>
<dbReference type="STRING" id="1111728.GCA_000427805_04537"/>
<dbReference type="SUPFAM" id="SSF116734">
    <property type="entry name" value="DNA methylase specificity domain"/>
    <property type="match status" value="2"/>
</dbReference>
<gene>
    <name evidence="7" type="primary">hsdS_1</name>
    <name evidence="6" type="ORF">CRN84_03565</name>
    <name evidence="7" type="ORF">NCTC12282_01313</name>
</gene>
<feature type="domain" description="Type I restriction modification DNA specificity" evidence="5">
    <location>
        <begin position="5"/>
        <end position="178"/>
    </location>
</feature>
<dbReference type="OrthoDB" id="9798929at2"/>